<dbReference type="KEGG" id="moc:BB934_14725"/>
<feature type="chain" id="PRO_5008535935" description="Argininosuccinate lyase" evidence="1">
    <location>
        <begin position="24"/>
        <end position="109"/>
    </location>
</feature>
<reference evidence="2" key="1">
    <citation type="submission" date="2016-07" db="EMBL/GenBank/DDBJ databases">
        <title>Microvirga ossetica sp. nov. a new species of rhizobia isolated from root nodules of the legume species Vicia alpestris Steven originated from North Ossetia region in the Caucasus.</title>
        <authorList>
            <person name="Safronova V.I."/>
            <person name="Kuznetsova I.G."/>
            <person name="Sazanova A.L."/>
            <person name="Belimov A."/>
            <person name="Andronov E."/>
            <person name="Osledkin Y.S."/>
            <person name="Onishchuk O.P."/>
            <person name="Kurchak O.N."/>
            <person name="Shaposhnikov A.I."/>
            <person name="Willems A."/>
            <person name="Tikhonovich I.A."/>
        </authorList>
    </citation>
    <scope>NUCLEOTIDE SEQUENCE [LARGE SCALE GENOMIC DNA]</scope>
    <source>
        <strain evidence="2">V5/3M</strain>
    </source>
</reference>
<accession>A0A1B2EH70</accession>
<evidence type="ECO:0000256" key="1">
    <source>
        <dbReference type="SAM" id="SignalP"/>
    </source>
</evidence>
<dbReference type="OrthoDB" id="4736977at2"/>
<feature type="signal peptide" evidence="1">
    <location>
        <begin position="1"/>
        <end position="23"/>
    </location>
</feature>
<sequence>MKIVATLAAAGFLAVSAFTAASAANRKVDVVNDTGLTMSEFYASNTGADDWEEDILGSDTLDAGDTFEIDIDDGTGACKFDFKAVFTNGTSHVQRAINVCSVSTFTYRR</sequence>
<proteinExistence type="predicted"/>
<evidence type="ECO:0008006" key="3">
    <source>
        <dbReference type="Google" id="ProtNLM"/>
    </source>
</evidence>
<dbReference type="EMBL" id="CP016616">
    <property type="protein sequence ID" value="ANY79318.1"/>
    <property type="molecule type" value="Genomic_DNA"/>
</dbReference>
<dbReference type="RefSeq" id="WP_099510326.1">
    <property type="nucleotide sequence ID" value="NZ_CP016616.1"/>
</dbReference>
<name>A0A1B2EH70_9HYPH</name>
<organism evidence="2">
    <name type="scientific">Microvirga ossetica</name>
    <dbReference type="NCBI Taxonomy" id="1882682"/>
    <lineage>
        <taxon>Bacteria</taxon>
        <taxon>Pseudomonadati</taxon>
        <taxon>Pseudomonadota</taxon>
        <taxon>Alphaproteobacteria</taxon>
        <taxon>Hyphomicrobiales</taxon>
        <taxon>Methylobacteriaceae</taxon>
        <taxon>Microvirga</taxon>
    </lineage>
</organism>
<evidence type="ECO:0000313" key="2">
    <source>
        <dbReference type="EMBL" id="ANY79318.1"/>
    </source>
</evidence>
<keyword evidence="1" id="KW-0732">Signal</keyword>
<protein>
    <recommendedName>
        <fullName evidence="3">Argininosuccinate lyase</fullName>
    </recommendedName>
</protein>
<dbReference type="AlphaFoldDB" id="A0A1B2EH70"/>
<gene>
    <name evidence="2" type="ORF">BB934_14725</name>
</gene>